<organism evidence="11 12">
    <name type="scientific">Pinctada imbricata</name>
    <name type="common">Atlantic pearl-oyster</name>
    <name type="synonym">Pinctada martensii</name>
    <dbReference type="NCBI Taxonomy" id="66713"/>
    <lineage>
        <taxon>Eukaryota</taxon>
        <taxon>Metazoa</taxon>
        <taxon>Spiralia</taxon>
        <taxon>Lophotrochozoa</taxon>
        <taxon>Mollusca</taxon>
        <taxon>Bivalvia</taxon>
        <taxon>Autobranchia</taxon>
        <taxon>Pteriomorphia</taxon>
        <taxon>Pterioida</taxon>
        <taxon>Pterioidea</taxon>
        <taxon>Pteriidae</taxon>
        <taxon>Pinctada</taxon>
    </lineage>
</organism>
<dbReference type="Gene3D" id="3.30.40.10">
    <property type="entry name" value="Zinc/RING finger domain, C3HC4 (zinc finger)"/>
    <property type="match status" value="1"/>
</dbReference>
<evidence type="ECO:0000256" key="7">
    <source>
        <dbReference type="ARBA" id="ARBA00022833"/>
    </source>
</evidence>
<dbReference type="PROSITE" id="PS50089">
    <property type="entry name" value="ZF_RING_2"/>
    <property type="match status" value="1"/>
</dbReference>
<evidence type="ECO:0000256" key="1">
    <source>
        <dbReference type="ARBA" id="ARBA00000900"/>
    </source>
</evidence>
<protein>
    <recommendedName>
        <fullName evidence="2">RING-type E3 ubiquitin transferase</fullName>
        <ecNumber evidence="2">2.3.2.27</ecNumber>
    </recommendedName>
</protein>
<dbReference type="FunFam" id="3.30.40.10:FF:000133">
    <property type="entry name" value="E3 ubiquitin-protein ligase RNF123"/>
    <property type="match status" value="1"/>
</dbReference>
<evidence type="ECO:0000313" key="11">
    <source>
        <dbReference type="EMBL" id="KAK3103758.1"/>
    </source>
</evidence>
<dbReference type="GO" id="GO:0061630">
    <property type="term" value="F:ubiquitin protein ligase activity"/>
    <property type="evidence" value="ECO:0007669"/>
    <property type="project" value="UniProtKB-EC"/>
</dbReference>
<dbReference type="GO" id="GO:0005737">
    <property type="term" value="C:cytoplasm"/>
    <property type="evidence" value="ECO:0007669"/>
    <property type="project" value="TreeGrafter"/>
</dbReference>
<evidence type="ECO:0000259" key="10">
    <source>
        <dbReference type="PROSITE" id="PS50089"/>
    </source>
</evidence>
<keyword evidence="12" id="KW-1185">Reference proteome</keyword>
<evidence type="ECO:0000256" key="4">
    <source>
        <dbReference type="ARBA" id="ARBA00022723"/>
    </source>
</evidence>
<keyword evidence="6" id="KW-0833">Ubl conjugation pathway</keyword>
<comment type="caution">
    <text evidence="11">The sequence shown here is derived from an EMBL/GenBank/DDBJ whole genome shotgun (WGS) entry which is preliminary data.</text>
</comment>
<dbReference type="EC" id="2.3.2.27" evidence="2"/>
<evidence type="ECO:0000256" key="2">
    <source>
        <dbReference type="ARBA" id="ARBA00012483"/>
    </source>
</evidence>
<dbReference type="PANTHER" id="PTHR13363:SF5">
    <property type="entry name" value="E3 UBIQUITIN-PROTEIN LIGASE RNF123"/>
    <property type="match status" value="1"/>
</dbReference>
<evidence type="ECO:0000256" key="9">
    <source>
        <dbReference type="SAM" id="Coils"/>
    </source>
</evidence>
<gene>
    <name evidence="11" type="ORF">FSP39_021675</name>
</gene>
<reference evidence="11" key="1">
    <citation type="submission" date="2019-08" db="EMBL/GenBank/DDBJ databases">
        <title>The improved chromosome-level genome for the pearl oyster Pinctada fucata martensii using PacBio sequencing and Hi-C.</title>
        <authorList>
            <person name="Zheng Z."/>
        </authorList>
    </citation>
    <scope>NUCLEOTIDE SEQUENCE</scope>
    <source>
        <strain evidence="11">ZZ-2019</strain>
        <tissue evidence="11">Adductor muscle</tissue>
    </source>
</reference>
<evidence type="ECO:0000256" key="8">
    <source>
        <dbReference type="PROSITE-ProRule" id="PRU00175"/>
    </source>
</evidence>
<comment type="catalytic activity">
    <reaction evidence="1">
        <text>S-ubiquitinyl-[E2 ubiquitin-conjugating enzyme]-L-cysteine + [acceptor protein]-L-lysine = [E2 ubiquitin-conjugating enzyme]-L-cysteine + N(6)-ubiquitinyl-[acceptor protein]-L-lysine.</text>
        <dbReference type="EC" id="2.3.2.27"/>
    </reaction>
</comment>
<accession>A0AA89C8F6</accession>
<sequence>MGQGKQELVIPVPGIFSSRETDWGLESVSHYPILAVTTGILIQLVIKTDKNSQPRILKCLLSDPGFQMSSLEFLLGKHQDVKVVEDTKASKDFLADKKNKPFSFLNYEEVNDEEKENIKTLVAYLDEQKKEFTQQTEEIKEEDLCTICYANQISAIFAPCGHQSCKSCIRQQMMSKKECFFCKVVVTSVKDFQGQVILTNPGAGNKLPHGHKH</sequence>
<dbReference type="CDD" id="cd16541">
    <property type="entry name" value="RING-HC_RNF123"/>
    <property type="match status" value="1"/>
</dbReference>
<dbReference type="InterPro" id="IPR013083">
    <property type="entry name" value="Znf_RING/FYVE/PHD"/>
</dbReference>
<dbReference type="AlphaFoldDB" id="A0AA89C8F6"/>
<evidence type="ECO:0000256" key="3">
    <source>
        <dbReference type="ARBA" id="ARBA00022679"/>
    </source>
</evidence>
<dbReference type="SUPFAM" id="SSF57850">
    <property type="entry name" value="RING/U-box"/>
    <property type="match status" value="1"/>
</dbReference>
<dbReference type="GO" id="GO:0051603">
    <property type="term" value="P:proteolysis involved in protein catabolic process"/>
    <property type="evidence" value="ECO:0007669"/>
    <property type="project" value="TreeGrafter"/>
</dbReference>
<dbReference type="PANTHER" id="PTHR13363">
    <property type="entry name" value="RING FINGER AND SRY DOMAIN-CONTAINING"/>
    <property type="match status" value="1"/>
</dbReference>
<dbReference type="EMBL" id="VSWD01000005">
    <property type="protein sequence ID" value="KAK3103758.1"/>
    <property type="molecule type" value="Genomic_DNA"/>
</dbReference>
<dbReference type="Proteomes" id="UP001186944">
    <property type="component" value="Unassembled WGS sequence"/>
</dbReference>
<feature type="coiled-coil region" evidence="9">
    <location>
        <begin position="111"/>
        <end position="142"/>
    </location>
</feature>
<dbReference type="InterPro" id="IPR045129">
    <property type="entry name" value="RNF123/RKP/RSPRY1"/>
</dbReference>
<dbReference type="InterPro" id="IPR057987">
    <property type="entry name" value="TPR_RNF123/RKP"/>
</dbReference>
<dbReference type="SMART" id="SM00184">
    <property type="entry name" value="RING"/>
    <property type="match status" value="1"/>
</dbReference>
<dbReference type="GO" id="GO:0008270">
    <property type="term" value="F:zinc ion binding"/>
    <property type="evidence" value="ECO:0007669"/>
    <property type="project" value="UniProtKB-KW"/>
</dbReference>
<evidence type="ECO:0000313" key="12">
    <source>
        <dbReference type="Proteomes" id="UP001186944"/>
    </source>
</evidence>
<keyword evidence="3" id="KW-0808">Transferase</keyword>
<dbReference type="Pfam" id="PF13920">
    <property type="entry name" value="zf-C3HC4_3"/>
    <property type="match status" value="1"/>
</dbReference>
<keyword evidence="4" id="KW-0479">Metal-binding</keyword>
<dbReference type="GO" id="GO:0016567">
    <property type="term" value="P:protein ubiquitination"/>
    <property type="evidence" value="ECO:0007669"/>
    <property type="project" value="UniProtKB-ARBA"/>
</dbReference>
<evidence type="ECO:0000256" key="5">
    <source>
        <dbReference type="ARBA" id="ARBA00022771"/>
    </source>
</evidence>
<feature type="domain" description="RING-type" evidence="10">
    <location>
        <begin position="145"/>
        <end position="183"/>
    </location>
</feature>
<name>A0AA89C8F6_PINIB</name>
<proteinExistence type="predicted"/>
<dbReference type="Pfam" id="PF25576">
    <property type="entry name" value="TPR_RNF123"/>
    <property type="match status" value="1"/>
</dbReference>
<keyword evidence="7" id="KW-0862">Zinc</keyword>
<keyword evidence="9" id="KW-0175">Coiled coil</keyword>
<keyword evidence="5 8" id="KW-0863">Zinc-finger</keyword>
<evidence type="ECO:0000256" key="6">
    <source>
        <dbReference type="ARBA" id="ARBA00022786"/>
    </source>
</evidence>
<dbReference type="InterPro" id="IPR001841">
    <property type="entry name" value="Znf_RING"/>
</dbReference>